<evidence type="ECO:0000313" key="2">
    <source>
        <dbReference type="Proteomes" id="UP001056778"/>
    </source>
</evidence>
<gene>
    <name evidence="1" type="ORF">MML48_3g00011368</name>
</gene>
<dbReference type="EMBL" id="CM043017">
    <property type="protein sequence ID" value="KAI4465705.1"/>
    <property type="molecule type" value="Genomic_DNA"/>
</dbReference>
<comment type="caution">
    <text evidence="1">The sequence shown here is derived from an EMBL/GenBank/DDBJ whole genome shotgun (WGS) entry which is preliminary data.</text>
</comment>
<evidence type="ECO:0000313" key="1">
    <source>
        <dbReference type="EMBL" id="KAI4465705.1"/>
    </source>
</evidence>
<name>A0ACB9TFY3_HOLOL</name>
<protein>
    <submittedName>
        <fullName evidence="1">Rna polymerase iii transcription initiation factor complex subunit</fullName>
    </submittedName>
</protein>
<organism evidence="1 2">
    <name type="scientific">Holotrichia oblita</name>
    <name type="common">Chafer beetle</name>
    <dbReference type="NCBI Taxonomy" id="644536"/>
    <lineage>
        <taxon>Eukaryota</taxon>
        <taxon>Metazoa</taxon>
        <taxon>Ecdysozoa</taxon>
        <taxon>Arthropoda</taxon>
        <taxon>Hexapoda</taxon>
        <taxon>Insecta</taxon>
        <taxon>Pterygota</taxon>
        <taxon>Neoptera</taxon>
        <taxon>Endopterygota</taxon>
        <taxon>Coleoptera</taxon>
        <taxon>Polyphaga</taxon>
        <taxon>Scarabaeiformia</taxon>
        <taxon>Scarabaeidae</taxon>
        <taxon>Melolonthinae</taxon>
        <taxon>Holotrichia</taxon>
    </lineage>
</organism>
<sequence length="626" mass="71240">MQNASSDEEKFEDSGESEVESIEGSPYQKIEKICYTKFHAKFLGQLIKKSVHKCYFNAYKWTLNYYKETCSLGNIFPEIIPKIHSWKKLDGPKIAKYLPKLKQSMDFIEKKVESINNPTNTNYDWIKYKLFQSSINDDGSTTIFCGGPISAMSWAPTPHYLEAENQILAVSVLPDPDKEYLLIDNYREKGLIQFWNYGVLHNKTILTTAPKLEFCIAHNYGVIWCMEWCPSGCYDSTEVEDSLKKLGLLAVACSDSQVYIYTVLRPQQIPGKIFDVVPTFKLSMQSTDTNLGEIPFHAIRISWTKAAGHSYIAVGYSNGVISIFNINTESVLLKTNINGVNVLHPIITFKAHNASVTALVLYHLDDGKRWLISGSLDRDVKLWDLKNISEPISTLKKAIVTDAIWSMHWHNAIYSFNQSIYINCVPTNLIPARNFNGLVSPFLPSVSATMSISFSEWANLLVQANESGEVICSFPDQLLYAFEKDKRKALRKSRFLASYSACIPKNLSIEERQKKEAAKLHIAKQITSTDKMNSTEPSTYQEASDYYGLVLCDFKMNKTIYQPWQQMQQLVRTTPFHSISKPDMYPLQSINKIVLNPNRYSYLHYACGYQVGLVRTSVLTFLNSDS</sequence>
<keyword evidence="1" id="KW-0648">Protein biosynthesis</keyword>
<dbReference type="Proteomes" id="UP001056778">
    <property type="component" value="Chromosome 3"/>
</dbReference>
<proteinExistence type="predicted"/>
<keyword evidence="2" id="KW-1185">Reference proteome</keyword>
<reference evidence="1" key="1">
    <citation type="submission" date="2022-04" db="EMBL/GenBank/DDBJ databases">
        <title>Chromosome-scale genome assembly of Holotrichia oblita Faldermann.</title>
        <authorList>
            <person name="Rongchong L."/>
        </authorList>
    </citation>
    <scope>NUCLEOTIDE SEQUENCE</scope>
    <source>
        <strain evidence="1">81SQS9</strain>
    </source>
</reference>
<accession>A0ACB9TFY3</accession>
<keyword evidence="1" id="KW-0396">Initiation factor</keyword>